<reference evidence="1" key="2">
    <citation type="submission" date="2021-04" db="EMBL/GenBank/DDBJ databases">
        <authorList>
            <person name="Gilroy R."/>
        </authorList>
    </citation>
    <scope>NUCLEOTIDE SEQUENCE</scope>
    <source>
        <strain evidence="1">1282</strain>
    </source>
</reference>
<sequence>MDWVELVNMEYGECVVLGTRRGEILMVDCGSVNQTLRDGDVPLSAWYETLGERYAPAQDRYFLLTHYHKDHIAGFFKLLDREEGYFHRVFLPQAPVDETGRPLLLEYALFAYLFQPTQSEDYRVNTACVRMFRTLREKLGEDRIFTLGKGDLFSFGEVDYQVLWPRVEDFPFDGEIRRASEALNVLFASPFQPACVKRFLQRKEEFLSLYLRCCQNFAQGNRALPQRRREDLDLLEEALSGLEALREELGTLPAAHDVREILNDPLFAQAYSNGLNSSSVIFQNLRVGEAGPQDLLMTGDAPPEILWEISPELYDGYYLLKAPHHGTASAHCSLFPDMSFAHILISNGEYHAGGAISQDYIDREDSIRHCTSHNACKWFAASGACCNRLCYCYDQEKGPGLALKCSAAAQGRSHGGCLIRVVTPSGEGACLCDVSPTGTDRRKNS</sequence>
<comment type="caution">
    <text evidence="1">The sequence shown here is derived from an EMBL/GenBank/DDBJ whole genome shotgun (WGS) entry which is preliminary data.</text>
</comment>
<evidence type="ECO:0000313" key="1">
    <source>
        <dbReference type="EMBL" id="HIY27329.1"/>
    </source>
</evidence>
<dbReference type="Proteomes" id="UP000823915">
    <property type="component" value="Unassembled WGS sequence"/>
</dbReference>
<protein>
    <recommendedName>
        <fullName evidence="3">Metallo-beta-lactamase domain-containing protein</fullName>
    </recommendedName>
</protein>
<gene>
    <name evidence="1" type="ORF">H9838_09190</name>
</gene>
<accession>A0A9D1YEG9</accession>
<dbReference type="InterPro" id="IPR036866">
    <property type="entry name" value="RibonucZ/Hydroxyglut_hydro"/>
</dbReference>
<evidence type="ECO:0000313" key="2">
    <source>
        <dbReference type="Proteomes" id="UP000823915"/>
    </source>
</evidence>
<dbReference type="Gene3D" id="3.60.15.10">
    <property type="entry name" value="Ribonuclease Z/Hydroxyacylglutathione hydrolase-like"/>
    <property type="match status" value="1"/>
</dbReference>
<evidence type="ECO:0008006" key="3">
    <source>
        <dbReference type="Google" id="ProtNLM"/>
    </source>
</evidence>
<dbReference type="SUPFAM" id="SSF56281">
    <property type="entry name" value="Metallo-hydrolase/oxidoreductase"/>
    <property type="match status" value="1"/>
</dbReference>
<proteinExistence type="predicted"/>
<name>A0A9D1YEG9_9FIRM</name>
<dbReference type="EMBL" id="DXDU01000149">
    <property type="protein sequence ID" value="HIY27329.1"/>
    <property type="molecule type" value="Genomic_DNA"/>
</dbReference>
<reference evidence="1" key="1">
    <citation type="journal article" date="2021" name="PeerJ">
        <title>Extensive microbial diversity within the chicken gut microbiome revealed by metagenomics and culture.</title>
        <authorList>
            <person name="Gilroy R."/>
            <person name="Ravi A."/>
            <person name="Getino M."/>
            <person name="Pursley I."/>
            <person name="Horton D.L."/>
            <person name="Alikhan N.F."/>
            <person name="Baker D."/>
            <person name="Gharbi K."/>
            <person name="Hall N."/>
            <person name="Watson M."/>
            <person name="Adriaenssens E.M."/>
            <person name="Foster-Nyarko E."/>
            <person name="Jarju S."/>
            <person name="Secka A."/>
            <person name="Antonio M."/>
            <person name="Oren A."/>
            <person name="Chaudhuri R.R."/>
            <person name="La Ragione R."/>
            <person name="Hildebrand F."/>
            <person name="Pallen M.J."/>
        </authorList>
    </citation>
    <scope>NUCLEOTIDE SEQUENCE</scope>
    <source>
        <strain evidence="1">1282</strain>
    </source>
</reference>
<organism evidence="1 2">
    <name type="scientific">Candidatus Acutalibacter pullistercoris</name>
    <dbReference type="NCBI Taxonomy" id="2838418"/>
    <lineage>
        <taxon>Bacteria</taxon>
        <taxon>Bacillati</taxon>
        <taxon>Bacillota</taxon>
        <taxon>Clostridia</taxon>
        <taxon>Eubacteriales</taxon>
        <taxon>Acutalibacteraceae</taxon>
        <taxon>Acutalibacter</taxon>
    </lineage>
</organism>
<dbReference type="AlphaFoldDB" id="A0A9D1YEG9"/>